<evidence type="ECO:0000256" key="1">
    <source>
        <dbReference type="PROSITE-ProRule" id="PRU00221"/>
    </source>
</evidence>
<dbReference type="Pfam" id="PF08662">
    <property type="entry name" value="eIF2A"/>
    <property type="match status" value="2"/>
</dbReference>
<reference evidence="4 5" key="1">
    <citation type="submission" date="2023-01" db="EMBL/GenBank/DDBJ databases">
        <title>Psychroserpens ponticola sp. nov., isolated from seawater.</title>
        <authorList>
            <person name="Kristyanto S."/>
            <person name="Jung J."/>
            <person name="Kim J.M."/>
            <person name="Jeon C.O."/>
        </authorList>
    </citation>
    <scope>NUCLEOTIDE SEQUENCE [LARGE SCALE GENOMIC DNA]</scope>
    <source>
        <strain evidence="4 5">MSW6</strain>
    </source>
</reference>
<evidence type="ECO:0000259" key="3">
    <source>
        <dbReference type="Pfam" id="PF08662"/>
    </source>
</evidence>
<dbReference type="PANTHER" id="PTHR19920">
    <property type="entry name" value="WD40 PROTEIN CIAO1"/>
    <property type="match status" value="1"/>
</dbReference>
<dbReference type="InterPro" id="IPR015943">
    <property type="entry name" value="WD40/YVTN_repeat-like_dom_sf"/>
</dbReference>
<sequence length="319" mass="36520">MMKNNSYLVVLFVLFTTLSFAQKGQEETKILWTANWSHDGNYIAIGGDDKTIRIYNGNTFEFIKTYQNESEIKRLSWHPTQNILAVAAVGNHSKLIDLNSDKITKFKDIETSGSRAIEWNYNGEFIALADFDGNLFIMNNKGEHIKTISKEGTFSYVGVDWHPKKNEIITLSEKVRIFNIDGKLLKELKHRIEDVLMLCVKWHPSGEFFVIGDYGDINAPYKPLLQFWKEDGTLISQSSLSKAEYRNVSWNQKGKRLATASDALRIWNQKGTLLHTGLSHTNLWGIDWSPDGNYIVTSSETGYITIWNKNAEIVTRLEK</sequence>
<feature type="chain" id="PRO_5046369284" evidence="2">
    <location>
        <begin position="22"/>
        <end position="319"/>
    </location>
</feature>
<dbReference type="SMART" id="SM00320">
    <property type="entry name" value="WD40"/>
    <property type="match status" value="7"/>
</dbReference>
<name>A0ABY7S0R3_9FLAO</name>
<dbReference type="PROSITE" id="PS50082">
    <property type="entry name" value="WD_REPEATS_2"/>
    <property type="match status" value="1"/>
</dbReference>
<proteinExistence type="predicted"/>
<keyword evidence="5" id="KW-1185">Reference proteome</keyword>
<feature type="signal peptide" evidence="2">
    <location>
        <begin position="1"/>
        <end position="21"/>
    </location>
</feature>
<dbReference type="SUPFAM" id="SSF50978">
    <property type="entry name" value="WD40 repeat-like"/>
    <property type="match status" value="1"/>
</dbReference>
<keyword evidence="1" id="KW-0853">WD repeat</keyword>
<dbReference type="RefSeq" id="WP_272792384.1">
    <property type="nucleotide sequence ID" value="NZ_CP116221.1"/>
</dbReference>
<dbReference type="Proteomes" id="UP001202717">
    <property type="component" value="Chromosome"/>
</dbReference>
<gene>
    <name evidence="4" type="ORF">MUN68_015795</name>
</gene>
<protein>
    <submittedName>
        <fullName evidence="4">WD40 repeat domain-containing protein</fullName>
    </submittedName>
</protein>
<dbReference type="InterPro" id="IPR001680">
    <property type="entry name" value="WD40_rpt"/>
</dbReference>
<feature type="repeat" description="WD" evidence="1">
    <location>
        <begin position="286"/>
        <end position="308"/>
    </location>
</feature>
<evidence type="ECO:0000313" key="5">
    <source>
        <dbReference type="Proteomes" id="UP001202717"/>
    </source>
</evidence>
<feature type="domain" description="Translation initiation factor beta propellor-like" evidence="3">
    <location>
        <begin position="134"/>
        <end position="275"/>
    </location>
</feature>
<dbReference type="Gene3D" id="2.130.10.10">
    <property type="entry name" value="YVTN repeat-like/Quinoprotein amine dehydrogenase"/>
    <property type="match status" value="2"/>
</dbReference>
<dbReference type="EMBL" id="CP116221">
    <property type="protein sequence ID" value="WCO01515.1"/>
    <property type="molecule type" value="Genomic_DNA"/>
</dbReference>
<keyword evidence="2" id="KW-0732">Signal</keyword>
<feature type="domain" description="Translation initiation factor beta propellor-like" evidence="3">
    <location>
        <begin position="31"/>
        <end position="127"/>
    </location>
</feature>
<evidence type="ECO:0000313" key="4">
    <source>
        <dbReference type="EMBL" id="WCO01515.1"/>
    </source>
</evidence>
<evidence type="ECO:0000256" key="2">
    <source>
        <dbReference type="SAM" id="SignalP"/>
    </source>
</evidence>
<accession>A0ABY7S0R3</accession>
<organism evidence="4 5">
    <name type="scientific">Psychroserpens ponticola</name>
    <dbReference type="NCBI Taxonomy" id="2932268"/>
    <lineage>
        <taxon>Bacteria</taxon>
        <taxon>Pseudomonadati</taxon>
        <taxon>Bacteroidota</taxon>
        <taxon>Flavobacteriia</taxon>
        <taxon>Flavobacteriales</taxon>
        <taxon>Flavobacteriaceae</taxon>
        <taxon>Psychroserpens</taxon>
    </lineage>
</organism>
<dbReference type="InterPro" id="IPR013979">
    <property type="entry name" value="TIF_beta_prop-like"/>
</dbReference>
<dbReference type="PANTHER" id="PTHR19920:SF0">
    <property type="entry name" value="CYTOSOLIC IRON-SULFUR PROTEIN ASSEMBLY PROTEIN CIAO1-RELATED"/>
    <property type="match status" value="1"/>
</dbReference>
<dbReference type="InterPro" id="IPR036322">
    <property type="entry name" value="WD40_repeat_dom_sf"/>
</dbReference>